<dbReference type="RefSeq" id="XP_026276294.1">
    <property type="nucleotide sequence ID" value="XM_026420509.2"/>
</dbReference>
<keyword evidence="6" id="KW-0206">Cytoskeleton</keyword>
<evidence type="ECO:0000256" key="9">
    <source>
        <dbReference type="SAM" id="MobiDB-lite"/>
    </source>
</evidence>
<dbReference type="GO" id="GO:0005874">
    <property type="term" value="C:microtubule"/>
    <property type="evidence" value="ECO:0007669"/>
    <property type="project" value="UniProtKB-KW"/>
</dbReference>
<evidence type="ECO:0000256" key="2">
    <source>
        <dbReference type="ARBA" id="ARBA00022490"/>
    </source>
</evidence>
<dbReference type="PANTHER" id="PTHR47969:SF15">
    <property type="entry name" value="CHROMOSOME-ASSOCIATED KINESIN KIF4A-RELATED"/>
    <property type="match status" value="1"/>
</dbReference>
<dbReference type="PRINTS" id="PR00380">
    <property type="entry name" value="KINESINHEAVY"/>
</dbReference>
<keyword evidence="3 7" id="KW-0547">Nucleotide-binding</keyword>
<dbReference type="GO" id="GO:0008017">
    <property type="term" value="F:microtubule binding"/>
    <property type="evidence" value="ECO:0007669"/>
    <property type="project" value="InterPro"/>
</dbReference>
<organism evidence="11 12">
    <name type="scientific">Frankliniella occidentalis</name>
    <name type="common">Western flower thrips</name>
    <name type="synonym">Euthrips occidentalis</name>
    <dbReference type="NCBI Taxonomy" id="133901"/>
    <lineage>
        <taxon>Eukaryota</taxon>
        <taxon>Metazoa</taxon>
        <taxon>Ecdysozoa</taxon>
        <taxon>Arthropoda</taxon>
        <taxon>Hexapoda</taxon>
        <taxon>Insecta</taxon>
        <taxon>Pterygota</taxon>
        <taxon>Neoptera</taxon>
        <taxon>Paraneoptera</taxon>
        <taxon>Thysanoptera</taxon>
        <taxon>Terebrantia</taxon>
        <taxon>Thripoidea</taxon>
        <taxon>Thripidae</taxon>
        <taxon>Frankliniella</taxon>
    </lineage>
</organism>
<dbReference type="Pfam" id="PF00225">
    <property type="entry name" value="Kinesin"/>
    <property type="match status" value="1"/>
</dbReference>
<dbReference type="OrthoDB" id="6237065at2759"/>
<proteinExistence type="inferred from homology"/>
<dbReference type="PROSITE" id="PS00411">
    <property type="entry name" value="KINESIN_MOTOR_1"/>
    <property type="match status" value="1"/>
</dbReference>
<dbReference type="GO" id="GO:0005875">
    <property type="term" value="C:microtubule associated complex"/>
    <property type="evidence" value="ECO:0007669"/>
    <property type="project" value="TreeGrafter"/>
</dbReference>
<keyword evidence="5" id="KW-0175">Coiled coil</keyword>
<dbReference type="InterPro" id="IPR010994">
    <property type="entry name" value="RuvA_2-like"/>
</dbReference>
<dbReference type="GO" id="GO:0003777">
    <property type="term" value="F:microtubule motor activity"/>
    <property type="evidence" value="ECO:0007669"/>
    <property type="project" value="InterPro"/>
</dbReference>
<keyword evidence="11" id="KW-1185">Reference proteome</keyword>
<dbReference type="Proteomes" id="UP000504606">
    <property type="component" value="Unplaced"/>
</dbReference>
<name>A0A6J1S516_FRAOC</name>
<dbReference type="InterPro" id="IPR036961">
    <property type="entry name" value="Kinesin_motor_dom_sf"/>
</dbReference>
<dbReference type="InterPro" id="IPR019821">
    <property type="entry name" value="Kinesin_motor_CS"/>
</dbReference>
<evidence type="ECO:0000256" key="6">
    <source>
        <dbReference type="ARBA" id="ARBA00023212"/>
    </source>
</evidence>
<keyword evidence="2" id="KW-0963">Cytoplasm</keyword>
<dbReference type="SUPFAM" id="SSF47781">
    <property type="entry name" value="RuvA domain 2-like"/>
    <property type="match status" value="1"/>
</dbReference>
<dbReference type="GO" id="GO:0051231">
    <property type="term" value="P:spindle elongation"/>
    <property type="evidence" value="ECO:0007669"/>
    <property type="project" value="TreeGrafter"/>
</dbReference>
<evidence type="ECO:0000256" key="5">
    <source>
        <dbReference type="ARBA" id="ARBA00023054"/>
    </source>
</evidence>
<keyword evidence="7 8" id="KW-0505">Motor protein</keyword>
<comment type="similarity">
    <text evidence="7 8">Belongs to the TRAFAC class myosin-kinesin ATPase superfamily. Kinesin family.</text>
</comment>
<dbReference type="InterPro" id="IPR027417">
    <property type="entry name" value="P-loop_NTPase"/>
</dbReference>
<reference evidence="12" key="1">
    <citation type="submission" date="2025-08" db="UniProtKB">
        <authorList>
            <consortium name="RefSeq"/>
        </authorList>
    </citation>
    <scope>IDENTIFICATION</scope>
    <source>
        <tissue evidence="12">Whole organism</tissue>
    </source>
</reference>
<protein>
    <recommendedName>
        <fullName evidence="8">Kinesin-like protein</fullName>
    </recommendedName>
</protein>
<evidence type="ECO:0000313" key="12">
    <source>
        <dbReference type="RefSeq" id="XP_026276294.1"/>
    </source>
</evidence>
<feature type="binding site" evidence="7">
    <location>
        <begin position="82"/>
        <end position="89"/>
    </location>
    <ligand>
        <name>ATP</name>
        <dbReference type="ChEBI" id="CHEBI:30616"/>
    </ligand>
</feature>
<accession>A0A6J1S516</accession>
<dbReference type="GO" id="GO:0005524">
    <property type="term" value="F:ATP binding"/>
    <property type="evidence" value="ECO:0007669"/>
    <property type="project" value="UniProtKB-UniRule"/>
</dbReference>
<dbReference type="Gene3D" id="3.40.850.10">
    <property type="entry name" value="Kinesin motor domain"/>
    <property type="match status" value="1"/>
</dbReference>
<dbReference type="GO" id="GO:0007018">
    <property type="term" value="P:microtubule-based movement"/>
    <property type="evidence" value="ECO:0007669"/>
    <property type="project" value="InterPro"/>
</dbReference>
<sequence>MDAVVAAVRCRPLTTLERDSGCRNAIEFLPQTNQVLVARERAFSLNHVYSEDATQKEIYDTLVDPVVEKVMKGFTACVMAYGQTGSGKTYTMGTKVKAPTPGIVQKALERIFSSSGNFEVHVSFLEVYKEEVLDLLSPEKKKMHLVEFKPVGLTLKKTGTMEVALSEMEKGLKNRHVGATNANLHSSRSHAVFTIHFSNLTEDGRCSSKLYLVDLAGSESVSEMSGDTRKEGVMINKGLLQLGNVMSALSSSDHVPYRNSALTTVLKDTLSPQNYVVLIACISPLETDASMTVNSLQFASRVRSIKGNPEAGLLIKQRNPIMTPFKVPSNFKRAVNSTIATPGSHGKVTRPVLRPFNNTFSSPGTPRVNQKKQENLWPTSTPFLTAKPLCADPTPILKVNAGRSVKRRSSSEWDSLNISSSTIIDATATQVKAQAEVNQTSLVQNAENETWLRSVIADVIREELRNTFLSQTRVQDGLSPPKQPRRSARLSMARQEGPSFFEHDGNTTIMSSSPKEKKIVTNSEVSQSNPVRKSIGPVRRSTRLSVAPKPLYFADSPVKQNLKVTKQTKKAARLSTRLSMLPKATSGNAQSHMNNYVLEILQSGNIKKLQSLPTIGPKTAVIISNHSLLHGPIKSFKDLVNVRGLSVNFRKRFLWANNIILEDDLDETASS</sequence>
<evidence type="ECO:0000256" key="1">
    <source>
        <dbReference type="ARBA" id="ARBA00004245"/>
    </source>
</evidence>
<gene>
    <name evidence="12" type="primary">LOC113205059</name>
</gene>
<keyword evidence="4 7" id="KW-0067">ATP-binding</keyword>
<feature type="compositionally biased region" description="Polar residues" evidence="9">
    <location>
        <begin position="520"/>
        <end position="531"/>
    </location>
</feature>
<evidence type="ECO:0000256" key="3">
    <source>
        <dbReference type="ARBA" id="ARBA00022741"/>
    </source>
</evidence>
<comment type="subcellular location">
    <subcellularLocation>
        <location evidence="1">Cytoplasm</location>
        <location evidence="1">Cytoskeleton</location>
    </subcellularLocation>
</comment>
<evidence type="ECO:0000256" key="8">
    <source>
        <dbReference type="RuleBase" id="RU000394"/>
    </source>
</evidence>
<evidence type="ECO:0000259" key="10">
    <source>
        <dbReference type="PROSITE" id="PS50067"/>
    </source>
</evidence>
<feature type="region of interest" description="Disordered" evidence="9">
    <location>
        <begin position="503"/>
        <end position="537"/>
    </location>
</feature>
<evidence type="ECO:0000313" key="11">
    <source>
        <dbReference type="Proteomes" id="UP000504606"/>
    </source>
</evidence>
<evidence type="ECO:0000256" key="4">
    <source>
        <dbReference type="ARBA" id="ARBA00022840"/>
    </source>
</evidence>
<dbReference type="PANTHER" id="PTHR47969">
    <property type="entry name" value="CHROMOSOME-ASSOCIATED KINESIN KIF4A-RELATED"/>
    <property type="match status" value="1"/>
</dbReference>
<dbReference type="AlphaFoldDB" id="A0A6J1S516"/>
<dbReference type="GeneID" id="113205059"/>
<dbReference type="Gene3D" id="1.10.150.280">
    <property type="entry name" value="AF1531-like domain"/>
    <property type="match status" value="1"/>
</dbReference>
<feature type="domain" description="Kinesin motor" evidence="10">
    <location>
        <begin position="3"/>
        <end position="305"/>
    </location>
</feature>
<dbReference type="SUPFAM" id="SSF52540">
    <property type="entry name" value="P-loop containing nucleoside triphosphate hydrolases"/>
    <property type="match status" value="1"/>
</dbReference>
<dbReference type="SMART" id="SM00129">
    <property type="entry name" value="KISc"/>
    <property type="match status" value="1"/>
</dbReference>
<dbReference type="GO" id="GO:0007052">
    <property type="term" value="P:mitotic spindle organization"/>
    <property type="evidence" value="ECO:0007669"/>
    <property type="project" value="TreeGrafter"/>
</dbReference>
<dbReference type="InterPro" id="IPR001752">
    <property type="entry name" value="Kinesin_motor_dom"/>
</dbReference>
<evidence type="ECO:0000256" key="7">
    <source>
        <dbReference type="PROSITE-ProRule" id="PRU00283"/>
    </source>
</evidence>
<dbReference type="InterPro" id="IPR027640">
    <property type="entry name" value="Kinesin-like_fam"/>
</dbReference>
<dbReference type="KEGG" id="foc:113205059"/>
<dbReference type="PROSITE" id="PS50067">
    <property type="entry name" value="KINESIN_MOTOR_2"/>
    <property type="match status" value="1"/>
</dbReference>
<keyword evidence="8" id="KW-0493">Microtubule</keyword>